<dbReference type="SUPFAM" id="SSF54523">
    <property type="entry name" value="Pili subunits"/>
    <property type="match status" value="1"/>
</dbReference>
<keyword evidence="1" id="KW-0488">Methylation</keyword>
<dbReference type="Proteomes" id="UP000571084">
    <property type="component" value="Unassembled WGS sequence"/>
</dbReference>
<organism evidence="3 4">
    <name type="scientific">Glaciimonas immobilis</name>
    <dbReference type="NCBI Taxonomy" id="728004"/>
    <lineage>
        <taxon>Bacteria</taxon>
        <taxon>Pseudomonadati</taxon>
        <taxon>Pseudomonadota</taxon>
        <taxon>Betaproteobacteria</taxon>
        <taxon>Burkholderiales</taxon>
        <taxon>Oxalobacteraceae</taxon>
        <taxon>Glaciimonas</taxon>
    </lineage>
</organism>
<sequence>MALRLRSAPGTRSAAVIFERMRGFTLIELMVSLAILAALAGALLPMTELMARRSQEQQLREGLRTIRGAIDAYKQASDVGDIAKPMGESGYPPNLEVLVTGVPDKNNLNGGKRLFLRSMPRDPTCNCPDTPAADTWQLRSYDSAYDAPQSGADVFDITSTNIKEGLNGIPYNQW</sequence>
<dbReference type="PANTHER" id="PTHR30093:SF47">
    <property type="entry name" value="TYPE IV PILUS NON-CORE MINOR PILIN PILE"/>
    <property type="match status" value="1"/>
</dbReference>
<comment type="caution">
    <text evidence="3">The sequence shown here is derived from an EMBL/GenBank/DDBJ whole genome shotgun (WGS) entry which is preliminary data.</text>
</comment>
<keyword evidence="2" id="KW-1133">Transmembrane helix</keyword>
<keyword evidence="4" id="KW-1185">Reference proteome</keyword>
<gene>
    <name evidence="3" type="ORF">HNR39_003773</name>
</gene>
<evidence type="ECO:0000313" key="4">
    <source>
        <dbReference type="Proteomes" id="UP000571084"/>
    </source>
</evidence>
<evidence type="ECO:0000256" key="2">
    <source>
        <dbReference type="SAM" id="Phobius"/>
    </source>
</evidence>
<feature type="transmembrane region" description="Helical" evidence="2">
    <location>
        <begin position="23"/>
        <end position="44"/>
    </location>
</feature>
<dbReference type="AlphaFoldDB" id="A0A840RZJ5"/>
<dbReference type="RefSeq" id="WP_184013456.1">
    <property type="nucleotide sequence ID" value="NZ_JAAOZT010000005.1"/>
</dbReference>
<accession>A0A840RZJ5</accession>
<dbReference type="Gene3D" id="3.30.700.10">
    <property type="entry name" value="Glycoprotein, Type 4 Pilin"/>
    <property type="match status" value="1"/>
</dbReference>
<dbReference type="PANTHER" id="PTHR30093">
    <property type="entry name" value="GENERAL SECRETION PATHWAY PROTEIN G"/>
    <property type="match status" value="1"/>
</dbReference>
<dbReference type="NCBIfam" id="TIGR02532">
    <property type="entry name" value="IV_pilin_GFxxxE"/>
    <property type="match status" value="1"/>
</dbReference>
<evidence type="ECO:0000313" key="3">
    <source>
        <dbReference type="EMBL" id="MBB5201911.1"/>
    </source>
</evidence>
<dbReference type="InterPro" id="IPR045584">
    <property type="entry name" value="Pilin-like"/>
</dbReference>
<dbReference type="PROSITE" id="PS00409">
    <property type="entry name" value="PROKAR_NTER_METHYL"/>
    <property type="match status" value="1"/>
</dbReference>
<dbReference type="PRINTS" id="PR00813">
    <property type="entry name" value="BCTERIALGSPG"/>
</dbReference>
<name>A0A840RZJ5_9BURK</name>
<dbReference type="GO" id="GO:0015627">
    <property type="term" value="C:type II protein secretion system complex"/>
    <property type="evidence" value="ECO:0007669"/>
    <property type="project" value="InterPro"/>
</dbReference>
<proteinExistence type="predicted"/>
<protein>
    <submittedName>
        <fullName evidence="3">General secretion pathway protein G</fullName>
    </submittedName>
</protein>
<dbReference type="GO" id="GO:0015628">
    <property type="term" value="P:protein secretion by the type II secretion system"/>
    <property type="evidence" value="ECO:0007669"/>
    <property type="project" value="InterPro"/>
</dbReference>
<keyword evidence="2" id="KW-0472">Membrane</keyword>
<keyword evidence="2" id="KW-0812">Transmembrane</keyword>
<dbReference type="InterPro" id="IPR000983">
    <property type="entry name" value="Bac_GSPG_pilin"/>
</dbReference>
<dbReference type="EMBL" id="JACHHQ010000009">
    <property type="protein sequence ID" value="MBB5201911.1"/>
    <property type="molecule type" value="Genomic_DNA"/>
</dbReference>
<dbReference type="InterPro" id="IPR012902">
    <property type="entry name" value="N_methyl_site"/>
</dbReference>
<evidence type="ECO:0000256" key="1">
    <source>
        <dbReference type="ARBA" id="ARBA00022481"/>
    </source>
</evidence>
<reference evidence="3 4" key="1">
    <citation type="submission" date="2020-08" db="EMBL/GenBank/DDBJ databases">
        <title>Genomic Encyclopedia of Type Strains, Phase IV (KMG-IV): sequencing the most valuable type-strain genomes for metagenomic binning, comparative biology and taxonomic classification.</title>
        <authorList>
            <person name="Goeker M."/>
        </authorList>
    </citation>
    <scope>NUCLEOTIDE SEQUENCE [LARGE SCALE GENOMIC DNA]</scope>
    <source>
        <strain evidence="3 4">DSM 23240</strain>
    </source>
</reference>
<dbReference type="Pfam" id="PF07963">
    <property type="entry name" value="N_methyl"/>
    <property type="match status" value="1"/>
</dbReference>